<feature type="transmembrane region" description="Helical" evidence="1">
    <location>
        <begin position="30"/>
        <end position="50"/>
    </location>
</feature>
<reference evidence="2 3" key="1">
    <citation type="submission" date="2019-02" db="EMBL/GenBank/DDBJ databases">
        <title>Deep-cultivation of Planctomycetes and their phenomic and genomic characterization uncovers novel biology.</title>
        <authorList>
            <person name="Wiegand S."/>
            <person name="Jogler M."/>
            <person name="Boedeker C."/>
            <person name="Pinto D."/>
            <person name="Vollmers J."/>
            <person name="Rivas-Marin E."/>
            <person name="Kohn T."/>
            <person name="Peeters S.H."/>
            <person name="Heuer A."/>
            <person name="Rast P."/>
            <person name="Oberbeckmann S."/>
            <person name="Bunk B."/>
            <person name="Jeske O."/>
            <person name="Meyerdierks A."/>
            <person name="Storesund J.E."/>
            <person name="Kallscheuer N."/>
            <person name="Luecker S."/>
            <person name="Lage O.M."/>
            <person name="Pohl T."/>
            <person name="Merkel B.J."/>
            <person name="Hornburger P."/>
            <person name="Mueller R.-W."/>
            <person name="Bruemmer F."/>
            <person name="Labrenz M."/>
            <person name="Spormann A.M."/>
            <person name="Op Den Camp H."/>
            <person name="Overmann J."/>
            <person name="Amann R."/>
            <person name="Jetten M.S.M."/>
            <person name="Mascher T."/>
            <person name="Medema M.H."/>
            <person name="Devos D.P."/>
            <person name="Kaster A.-K."/>
            <person name="Ovreas L."/>
            <person name="Rohde M."/>
            <person name="Galperin M.Y."/>
            <person name="Jogler C."/>
        </authorList>
    </citation>
    <scope>NUCLEOTIDE SEQUENCE [LARGE SCALE GENOMIC DNA]</scope>
    <source>
        <strain evidence="2 3">KOR34</strain>
    </source>
</reference>
<comment type="caution">
    <text evidence="2">The sequence shown here is derived from an EMBL/GenBank/DDBJ whole genome shotgun (WGS) entry which is preliminary data.</text>
</comment>
<gene>
    <name evidence="2" type="ORF">KOR34_40680</name>
</gene>
<sequence length="75" mass="8776">MYLKAAMFVAIGVLASVLLLLDSPTLRTASLLALAVWAFCRAYYFAFYVVQHYIDDRYRFAGLWSFVAYLRRRNR</sequence>
<keyword evidence="3" id="KW-1185">Reference proteome</keyword>
<dbReference type="Proteomes" id="UP000316714">
    <property type="component" value="Unassembled WGS sequence"/>
</dbReference>
<keyword evidence="1" id="KW-0472">Membrane</keyword>
<dbReference type="AlphaFoldDB" id="A0A5C5V178"/>
<name>A0A5C5V178_9BACT</name>
<evidence type="ECO:0000256" key="1">
    <source>
        <dbReference type="SAM" id="Phobius"/>
    </source>
</evidence>
<protein>
    <submittedName>
        <fullName evidence="2">Uncharacterized protein</fullName>
    </submittedName>
</protein>
<evidence type="ECO:0000313" key="3">
    <source>
        <dbReference type="Proteomes" id="UP000316714"/>
    </source>
</evidence>
<keyword evidence="1" id="KW-0812">Transmembrane</keyword>
<dbReference type="EMBL" id="SIHJ01000003">
    <property type="protein sequence ID" value="TWT32306.1"/>
    <property type="molecule type" value="Genomic_DNA"/>
</dbReference>
<keyword evidence="1" id="KW-1133">Transmembrane helix</keyword>
<organism evidence="2 3">
    <name type="scientific">Posidoniimonas corsicana</name>
    <dbReference type="NCBI Taxonomy" id="1938618"/>
    <lineage>
        <taxon>Bacteria</taxon>
        <taxon>Pseudomonadati</taxon>
        <taxon>Planctomycetota</taxon>
        <taxon>Planctomycetia</taxon>
        <taxon>Pirellulales</taxon>
        <taxon>Lacipirellulaceae</taxon>
        <taxon>Posidoniimonas</taxon>
    </lineage>
</organism>
<proteinExistence type="predicted"/>
<evidence type="ECO:0000313" key="2">
    <source>
        <dbReference type="EMBL" id="TWT32306.1"/>
    </source>
</evidence>
<accession>A0A5C5V178</accession>